<keyword evidence="2" id="KW-1185">Reference proteome</keyword>
<sequence>MTFASPKLPCPSFVQSCSSLSAPVAVFRDRHRDPSFGIFIENDCGAPLWSGGRDGTVPDGLPAATAAVGDDLAAEEEAVFLRSAVACQVSLLPRHWNWLSEQSDGASVTLRHLVDEARQRAADVHDEVRGAREAAYRALRTLAGDAPGFDDACCALFAGDREAFARHTAHWPRDVVAYGLRLAAPGWLPEHLPGMP</sequence>
<accession>A0A318T079</accession>
<evidence type="ECO:0000313" key="1">
    <source>
        <dbReference type="EMBL" id="PYE78884.1"/>
    </source>
</evidence>
<dbReference type="EMBL" id="QJTC01000004">
    <property type="protein sequence ID" value="PYE78884.1"/>
    <property type="molecule type" value="Genomic_DNA"/>
</dbReference>
<dbReference type="Proteomes" id="UP000247540">
    <property type="component" value="Unassembled WGS sequence"/>
</dbReference>
<evidence type="ECO:0000313" key="2">
    <source>
        <dbReference type="Proteomes" id="UP000247540"/>
    </source>
</evidence>
<gene>
    <name evidence="1" type="ORF">DFQ15_10476</name>
</gene>
<dbReference type="Pfam" id="PF09998">
    <property type="entry name" value="DUF2239"/>
    <property type="match status" value="1"/>
</dbReference>
<dbReference type="RefSeq" id="WP_110464826.1">
    <property type="nucleotide sequence ID" value="NZ_JAMOFZ010000004.1"/>
</dbReference>
<reference evidence="1 2" key="1">
    <citation type="submission" date="2018-06" db="EMBL/GenBank/DDBJ databases">
        <title>Genomic Encyclopedia of Type Strains, Phase III (KMG-III): the genomes of soil and plant-associated and newly described type strains.</title>
        <authorList>
            <person name="Whitman W."/>
        </authorList>
    </citation>
    <scope>NUCLEOTIDE SEQUENCE [LARGE SCALE GENOMIC DNA]</scope>
    <source>
        <strain evidence="1 2">CECT 7646</strain>
    </source>
</reference>
<dbReference type="OrthoDB" id="282960at2"/>
<protein>
    <submittedName>
        <fullName evidence="1">Uncharacterized protein DUF2239</fullName>
    </submittedName>
</protein>
<dbReference type="InterPro" id="IPR018715">
    <property type="entry name" value="DUF2239"/>
</dbReference>
<comment type="caution">
    <text evidence="1">The sequence shown here is derived from an EMBL/GenBank/DDBJ whole genome shotgun (WGS) entry which is preliminary data.</text>
</comment>
<name>A0A318T079_9BURK</name>
<organism evidence="1 2">
    <name type="scientific">Xylophilus ampelinus</name>
    <dbReference type="NCBI Taxonomy" id="54067"/>
    <lineage>
        <taxon>Bacteria</taxon>
        <taxon>Pseudomonadati</taxon>
        <taxon>Pseudomonadota</taxon>
        <taxon>Betaproteobacteria</taxon>
        <taxon>Burkholderiales</taxon>
        <taxon>Xylophilus</taxon>
    </lineage>
</organism>
<dbReference type="AlphaFoldDB" id="A0A318T079"/>
<proteinExistence type="predicted"/>